<organism evidence="2 3">
    <name type="scientific">Ktedonobacter robiniae</name>
    <dbReference type="NCBI Taxonomy" id="2778365"/>
    <lineage>
        <taxon>Bacteria</taxon>
        <taxon>Bacillati</taxon>
        <taxon>Chloroflexota</taxon>
        <taxon>Ktedonobacteria</taxon>
        <taxon>Ktedonobacterales</taxon>
        <taxon>Ktedonobacteraceae</taxon>
        <taxon>Ktedonobacter</taxon>
    </lineage>
</organism>
<dbReference type="RefSeq" id="WP_201374359.1">
    <property type="nucleotide sequence ID" value="NZ_BNJG01000002.1"/>
</dbReference>
<reference evidence="2 3" key="1">
    <citation type="journal article" date="2021" name="Int. J. Syst. Evol. Microbiol.">
        <title>Reticulibacter mediterranei gen. nov., sp. nov., within the new family Reticulibacteraceae fam. nov., and Ktedonospora formicarum gen. nov., sp. nov., Ktedonobacter robiniae sp. nov., Dictyobacter formicarum sp. nov. and Dictyobacter arantiisoli sp. nov., belonging to the class Ktedonobacteria.</title>
        <authorList>
            <person name="Yabe S."/>
            <person name="Zheng Y."/>
            <person name="Wang C.M."/>
            <person name="Sakai Y."/>
            <person name="Abe K."/>
            <person name="Yokota A."/>
            <person name="Donadio S."/>
            <person name="Cavaletti L."/>
            <person name="Monciardini P."/>
        </authorList>
    </citation>
    <scope>NUCLEOTIDE SEQUENCE [LARGE SCALE GENOMIC DNA]</scope>
    <source>
        <strain evidence="2 3">SOSP1-30</strain>
    </source>
</reference>
<evidence type="ECO:0000259" key="1">
    <source>
        <dbReference type="SMART" id="SM00829"/>
    </source>
</evidence>
<dbReference type="SMART" id="SM00829">
    <property type="entry name" value="PKS_ER"/>
    <property type="match status" value="1"/>
</dbReference>
<dbReference type="SUPFAM" id="SSF50129">
    <property type="entry name" value="GroES-like"/>
    <property type="match status" value="1"/>
</dbReference>
<dbReference type="InterPro" id="IPR011032">
    <property type="entry name" value="GroES-like_sf"/>
</dbReference>
<dbReference type="Proteomes" id="UP000654345">
    <property type="component" value="Unassembled WGS sequence"/>
</dbReference>
<dbReference type="InterPro" id="IPR052711">
    <property type="entry name" value="Zinc_ADH-like"/>
</dbReference>
<dbReference type="Pfam" id="PF08240">
    <property type="entry name" value="ADH_N"/>
    <property type="match status" value="1"/>
</dbReference>
<evidence type="ECO:0000313" key="3">
    <source>
        <dbReference type="Proteomes" id="UP000654345"/>
    </source>
</evidence>
<dbReference type="InterPro" id="IPR013149">
    <property type="entry name" value="ADH-like_C"/>
</dbReference>
<dbReference type="Gene3D" id="3.40.50.720">
    <property type="entry name" value="NAD(P)-binding Rossmann-like Domain"/>
    <property type="match status" value="1"/>
</dbReference>
<proteinExistence type="predicted"/>
<dbReference type="CDD" id="cd08276">
    <property type="entry name" value="MDR7"/>
    <property type="match status" value="1"/>
</dbReference>
<sequence>MKSYHINMGAGLEGLVMREQEVPVPGSREVLVRVRACSLNARELLILLLGYYPLPVRPDVIPVSDGAGEVVAIGEGVKSVKVGDRVAGVVFPRWIDGRFQAEVADQLGGSLDGMLTEYALLSEDGVVPIPDHLSFEEAASLPCAALTAWNALTGGMGLQVGDSVLTLGSGGVSLFALQLAKIAGARVIATTSSAEKAERLKALGADHVINYRTTPDWHLAVRELTGGRGVDHVVEVGGPGTIVKSISATRIAGEIAVIGSVARDNTDDRGIHRSVFMGTATLRGISLGSRAQFLAMNRAIAANGMRPVIDRVFPFAEAKAAYQYYSEVQPFGKVIISLS</sequence>
<dbReference type="SUPFAM" id="SSF51735">
    <property type="entry name" value="NAD(P)-binding Rossmann-fold domains"/>
    <property type="match status" value="1"/>
</dbReference>
<dbReference type="PANTHER" id="PTHR45033">
    <property type="match status" value="1"/>
</dbReference>
<feature type="domain" description="Enoyl reductase (ER)" evidence="1">
    <location>
        <begin position="10"/>
        <end position="336"/>
    </location>
</feature>
<dbReference type="Pfam" id="PF00107">
    <property type="entry name" value="ADH_zinc_N"/>
    <property type="match status" value="1"/>
</dbReference>
<accession>A0ABQ3V0L5</accession>
<protein>
    <submittedName>
        <fullName evidence="2">Alcohol dehydrogenase</fullName>
    </submittedName>
</protein>
<dbReference type="InterPro" id="IPR013154">
    <property type="entry name" value="ADH-like_N"/>
</dbReference>
<name>A0ABQ3V0L5_9CHLR</name>
<dbReference type="PANTHER" id="PTHR45033:SF2">
    <property type="entry name" value="ZINC-TYPE ALCOHOL DEHYDROGENASE-LIKE PROTEIN C1773.06C"/>
    <property type="match status" value="1"/>
</dbReference>
<dbReference type="InterPro" id="IPR020843">
    <property type="entry name" value="ER"/>
</dbReference>
<evidence type="ECO:0000313" key="2">
    <source>
        <dbReference type="EMBL" id="GHO58090.1"/>
    </source>
</evidence>
<comment type="caution">
    <text evidence="2">The sequence shown here is derived from an EMBL/GenBank/DDBJ whole genome shotgun (WGS) entry which is preliminary data.</text>
</comment>
<dbReference type="InterPro" id="IPR036291">
    <property type="entry name" value="NAD(P)-bd_dom_sf"/>
</dbReference>
<gene>
    <name evidence="2" type="ORF">KSB_65650</name>
</gene>
<dbReference type="Gene3D" id="3.90.180.10">
    <property type="entry name" value="Medium-chain alcohol dehydrogenases, catalytic domain"/>
    <property type="match status" value="1"/>
</dbReference>
<dbReference type="EMBL" id="BNJG01000002">
    <property type="protein sequence ID" value="GHO58090.1"/>
    <property type="molecule type" value="Genomic_DNA"/>
</dbReference>
<keyword evidence="3" id="KW-1185">Reference proteome</keyword>